<name>A0A812WRL5_SYMPI</name>
<gene>
    <name evidence="3" type="primary">FAM98C</name>
    <name evidence="3" type="ORF">SPIL2461_LOCUS19642</name>
</gene>
<evidence type="ECO:0000256" key="1">
    <source>
        <dbReference type="ARBA" id="ARBA00007218"/>
    </source>
</evidence>
<feature type="region of interest" description="Disordered" evidence="2">
    <location>
        <begin position="510"/>
        <end position="536"/>
    </location>
</feature>
<dbReference type="PANTHER" id="PTHR31353:SF1">
    <property type="entry name" value="PROTEIN FAM98B"/>
    <property type="match status" value="1"/>
</dbReference>
<comment type="caution">
    <text evidence="3">The sequence shown here is derived from an EMBL/GenBank/DDBJ whole genome shotgun (WGS) entry which is preliminary data.</text>
</comment>
<feature type="compositionally biased region" description="Gly residues" evidence="2">
    <location>
        <begin position="392"/>
        <end position="402"/>
    </location>
</feature>
<evidence type="ECO:0000256" key="2">
    <source>
        <dbReference type="SAM" id="MobiDB-lite"/>
    </source>
</evidence>
<feature type="region of interest" description="Disordered" evidence="2">
    <location>
        <begin position="374"/>
        <end position="402"/>
    </location>
</feature>
<evidence type="ECO:0000313" key="4">
    <source>
        <dbReference type="Proteomes" id="UP000649617"/>
    </source>
</evidence>
<dbReference type="EMBL" id="CAJNIZ010044715">
    <property type="protein sequence ID" value="CAE7698909.1"/>
    <property type="molecule type" value="Genomic_DNA"/>
</dbReference>
<organism evidence="3 4">
    <name type="scientific">Symbiodinium pilosum</name>
    <name type="common">Dinoflagellate</name>
    <dbReference type="NCBI Taxonomy" id="2952"/>
    <lineage>
        <taxon>Eukaryota</taxon>
        <taxon>Sar</taxon>
        <taxon>Alveolata</taxon>
        <taxon>Dinophyceae</taxon>
        <taxon>Suessiales</taxon>
        <taxon>Symbiodiniaceae</taxon>
        <taxon>Symbiodinium</taxon>
    </lineage>
</organism>
<reference evidence="3" key="1">
    <citation type="submission" date="2021-02" db="EMBL/GenBank/DDBJ databases">
        <authorList>
            <person name="Dougan E. K."/>
            <person name="Rhodes N."/>
            <person name="Thang M."/>
            <person name="Chan C."/>
        </authorList>
    </citation>
    <scope>NUCLEOTIDE SEQUENCE</scope>
</reference>
<keyword evidence="4" id="KW-1185">Reference proteome</keyword>
<feature type="compositionally biased region" description="Basic and acidic residues" evidence="2">
    <location>
        <begin position="382"/>
        <end position="391"/>
    </location>
</feature>
<dbReference type="Proteomes" id="UP000649617">
    <property type="component" value="Unassembled WGS sequence"/>
</dbReference>
<dbReference type="Pfam" id="PF10239">
    <property type="entry name" value="DUF2465"/>
    <property type="match status" value="1"/>
</dbReference>
<protein>
    <submittedName>
        <fullName evidence="3">FAM98C protein</fullName>
    </submittedName>
</protein>
<dbReference type="OrthoDB" id="5863171at2759"/>
<accession>A0A812WRL5</accession>
<evidence type="ECO:0000313" key="3">
    <source>
        <dbReference type="EMBL" id="CAE7698909.1"/>
    </source>
</evidence>
<dbReference type="GO" id="GO:0072669">
    <property type="term" value="C:tRNA-splicing ligase complex"/>
    <property type="evidence" value="ECO:0007669"/>
    <property type="project" value="TreeGrafter"/>
</dbReference>
<dbReference type="AlphaFoldDB" id="A0A812WRL5"/>
<proteinExistence type="inferred from homology"/>
<comment type="similarity">
    <text evidence="1">Belongs to the FAM98 family.</text>
</comment>
<sequence>MAVLAIEGHKKLEAAQQELFDAFSACFKTVNGRSVETWQPHETIMLCNDTTFFDLTDALRTEIATLTGESLPEVTDVSSVASLARARELYLEGDLTTENLAETVFRTQLLGELLADLQACRLIAKKYCCTDLRLELSDKATSEAKDVIEEIAKVFGFIAYAARRGGKGAYKGKSSVQAEPADEKVQALDEIAAKVEGDPSVCSKRCDHLLYPYWNLTPDQEKSVNQIMEVFNQEYSVRRKVLTRRLDVTIQAFLWSPKADSYMEQISQAISAVMDWRDHLSSASIGSWHMLATDEKTVQEPPKISSITALKSVVKTIIIGAVPDRGGVPEGYTVEDIAKDIVKANVALTKKDQGGGGKGASAQNAAAMSAKRWVGKGMGSGDARDSPRGEKGGGGGGYYQSGGKGKGGDGGGGYYGKGGGGGGYYSQGKGDGGGGYYSQKGGGGGGGGYYSQGGGGGGYYSKGGDGGGGGGYYAQGGGGGGFYAQGGGGGGGYYAQEKGGGGGGYYGGKGGGGFGGRQSDRPPTSKGWTKGGGGWG</sequence>
<dbReference type="InterPro" id="IPR018797">
    <property type="entry name" value="FAM98"/>
</dbReference>
<dbReference type="PANTHER" id="PTHR31353">
    <property type="entry name" value="FAM98"/>
    <property type="match status" value="1"/>
</dbReference>